<keyword evidence="2" id="KW-1185">Reference proteome</keyword>
<name>A0ACB8Q7I9_9AGAM</name>
<evidence type="ECO:0000313" key="1">
    <source>
        <dbReference type="EMBL" id="KAI0027600.1"/>
    </source>
</evidence>
<protein>
    <submittedName>
        <fullName evidence="1">Uncharacterized protein</fullName>
    </submittedName>
</protein>
<accession>A0ACB8Q7I9</accession>
<dbReference type="Proteomes" id="UP000814128">
    <property type="component" value="Unassembled WGS sequence"/>
</dbReference>
<proteinExistence type="predicted"/>
<sequence length="732" mass="78501">MAALNETIDPTSLTEPRQQFLSFGALSLPQHDQLLTTTDTIADVASPQSFDRFLEDYHKSGLCANSHGNEAPGTDGVVGASGTNTNVSYTAACSGPALLSPFYSQLDRTSSSLHAHHATGTNSVSASLVPLASPVPVPPAVFPAPAVVEPFPTIDFSGQHYADFGAPAVFDQAAFGVPHIDPVQSSSQLVEHFPSALGPGALYYGSAPQGTFNGKLDESPVFSLQEVAQNKRFAESNSNVNGFWGVNGADWVATAQGTQGPAAAGPSRVALDAPHALACPSRYNQRNLEHVIIPRSAAQIPTPDLTPERLNFPPVSGPSSAKNHYSVGGVIPGLAQYETSGGFPTESRGSVGPVGWAPETETQLTQPMIPAEDTGEEYAPPDHPPPNYHRLAIGSATPRRPDALSFIRCKGATRRPPRAQKSPSSQWATEHSTGLIAPATAVQHLQQAPAHSLDSSIYGKAYFPDAFLPTVTPHPDTRRSVVLPHAPAQPAAHLRSRPNKRRREDGEPAGPSKRLHRQTEVAVLAPSPILYSLPTPSTSTSALGKRKRSESHQSAPIAGPSRIPLPPADPFIAPTPPSGVQPRIKRVRDKDRLVYPATFVKQIKETSQAEKRTQPNLSGFFVELGDAAEHHFRRSDRERDPRLLCTAGDCGETFSDRGSAIRHFVSCARKNDEEHIQCLKTMPLDFRGDVRAGIPKPCCRMCGKEFSRRDAVVRHERDACPNRPGAGKASKR</sequence>
<evidence type="ECO:0000313" key="2">
    <source>
        <dbReference type="Proteomes" id="UP000814128"/>
    </source>
</evidence>
<comment type="caution">
    <text evidence="1">The sequence shown here is derived from an EMBL/GenBank/DDBJ whole genome shotgun (WGS) entry which is preliminary data.</text>
</comment>
<organism evidence="1 2">
    <name type="scientific">Vararia minispora EC-137</name>
    <dbReference type="NCBI Taxonomy" id="1314806"/>
    <lineage>
        <taxon>Eukaryota</taxon>
        <taxon>Fungi</taxon>
        <taxon>Dikarya</taxon>
        <taxon>Basidiomycota</taxon>
        <taxon>Agaricomycotina</taxon>
        <taxon>Agaricomycetes</taxon>
        <taxon>Russulales</taxon>
        <taxon>Lachnocladiaceae</taxon>
        <taxon>Vararia</taxon>
    </lineage>
</organism>
<dbReference type="EMBL" id="MU273873">
    <property type="protein sequence ID" value="KAI0027600.1"/>
    <property type="molecule type" value="Genomic_DNA"/>
</dbReference>
<reference evidence="1" key="2">
    <citation type="journal article" date="2022" name="New Phytol.">
        <title>Evolutionary transition to the ectomycorrhizal habit in the genomes of a hyperdiverse lineage of mushroom-forming fungi.</title>
        <authorList>
            <person name="Looney B."/>
            <person name="Miyauchi S."/>
            <person name="Morin E."/>
            <person name="Drula E."/>
            <person name="Courty P.E."/>
            <person name="Kohler A."/>
            <person name="Kuo A."/>
            <person name="LaButti K."/>
            <person name="Pangilinan J."/>
            <person name="Lipzen A."/>
            <person name="Riley R."/>
            <person name="Andreopoulos W."/>
            <person name="He G."/>
            <person name="Johnson J."/>
            <person name="Nolan M."/>
            <person name="Tritt A."/>
            <person name="Barry K.W."/>
            <person name="Grigoriev I.V."/>
            <person name="Nagy L.G."/>
            <person name="Hibbett D."/>
            <person name="Henrissat B."/>
            <person name="Matheny P.B."/>
            <person name="Labbe J."/>
            <person name="Martin F.M."/>
        </authorList>
    </citation>
    <scope>NUCLEOTIDE SEQUENCE</scope>
    <source>
        <strain evidence="1">EC-137</strain>
    </source>
</reference>
<gene>
    <name evidence="1" type="ORF">K488DRAFT_74418</name>
</gene>
<reference evidence="1" key="1">
    <citation type="submission" date="2021-02" db="EMBL/GenBank/DDBJ databases">
        <authorList>
            <consortium name="DOE Joint Genome Institute"/>
            <person name="Ahrendt S."/>
            <person name="Looney B.P."/>
            <person name="Miyauchi S."/>
            <person name="Morin E."/>
            <person name="Drula E."/>
            <person name="Courty P.E."/>
            <person name="Chicoki N."/>
            <person name="Fauchery L."/>
            <person name="Kohler A."/>
            <person name="Kuo A."/>
            <person name="Labutti K."/>
            <person name="Pangilinan J."/>
            <person name="Lipzen A."/>
            <person name="Riley R."/>
            <person name="Andreopoulos W."/>
            <person name="He G."/>
            <person name="Johnson J."/>
            <person name="Barry K.W."/>
            <person name="Grigoriev I.V."/>
            <person name="Nagy L."/>
            <person name="Hibbett D."/>
            <person name="Henrissat B."/>
            <person name="Matheny P.B."/>
            <person name="Labbe J."/>
            <person name="Martin F."/>
        </authorList>
    </citation>
    <scope>NUCLEOTIDE SEQUENCE</scope>
    <source>
        <strain evidence="1">EC-137</strain>
    </source>
</reference>